<feature type="domain" description="F-box associated beta-propeller type 1" evidence="1">
    <location>
        <begin position="33"/>
        <end position="209"/>
    </location>
</feature>
<gene>
    <name evidence="2" type="ORF">HID58_018895</name>
</gene>
<name>A0ABQ8DB89_BRANA</name>
<comment type="caution">
    <text evidence="2">The sequence shown here is derived from an EMBL/GenBank/DDBJ whole genome shotgun (WGS) entry which is preliminary data.</text>
</comment>
<organism evidence="2 3">
    <name type="scientific">Brassica napus</name>
    <name type="common">Rape</name>
    <dbReference type="NCBI Taxonomy" id="3708"/>
    <lineage>
        <taxon>Eukaryota</taxon>
        <taxon>Viridiplantae</taxon>
        <taxon>Streptophyta</taxon>
        <taxon>Embryophyta</taxon>
        <taxon>Tracheophyta</taxon>
        <taxon>Spermatophyta</taxon>
        <taxon>Magnoliopsida</taxon>
        <taxon>eudicotyledons</taxon>
        <taxon>Gunneridae</taxon>
        <taxon>Pentapetalae</taxon>
        <taxon>rosids</taxon>
        <taxon>malvids</taxon>
        <taxon>Brassicales</taxon>
        <taxon>Brassicaceae</taxon>
        <taxon>Brassiceae</taxon>
        <taxon>Brassica</taxon>
    </lineage>
</organism>
<evidence type="ECO:0000259" key="1">
    <source>
        <dbReference type="Pfam" id="PF07734"/>
    </source>
</evidence>
<protein>
    <recommendedName>
        <fullName evidence="1">F-box associated beta-propeller type 1 domain-containing protein</fullName>
    </recommendedName>
</protein>
<proteinExistence type="predicted"/>
<dbReference type="Pfam" id="PF07734">
    <property type="entry name" value="FBA_1"/>
    <property type="match status" value="1"/>
</dbReference>
<dbReference type="Proteomes" id="UP000824890">
    <property type="component" value="Unassembled WGS sequence"/>
</dbReference>
<keyword evidence="3" id="KW-1185">Reference proteome</keyword>
<evidence type="ECO:0000313" key="2">
    <source>
        <dbReference type="EMBL" id="KAH0926639.1"/>
    </source>
</evidence>
<evidence type="ECO:0000313" key="3">
    <source>
        <dbReference type="Proteomes" id="UP000824890"/>
    </source>
</evidence>
<dbReference type="EMBL" id="JAGKQM010000005">
    <property type="protein sequence ID" value="KAH0926639.1"/>
    <property type="molecule type" value="Genomic_DNA"/>
</dbReference>
<accession>A0ABQ8DB89</accession>
<dbReference type="InterPro" id="IPR006527">
    <property type="entry name" value="F-box-assoc_dom_typ1"/>
</dbReference>
<reference evidence="2 3" key="1">
    <citation type="submission" date="2021-05" db="EMBL/GenBank/DDBJ databases">
        <title>Genome Assembly of Synthetic Allotetraploid Brassica napus Reveals Homoeologous Exchanges between Subgenomes.</title>
        <authorList>
            <person name="Davis J.T."/>
        </authorList>
    </citation>
    <scope>NUCLEOTIDE SEQUENCE [LARGE SCALE GENOMIC DNA]</scope>
    <source>
        <strain evidence="3">cv. Da-Ae</strain>
        <tissue evidence="2">Seedling</tissue>
    </source>
</reference>
<sequence>MAGGSGFCDCKSWDKLFKDLIFGKAVARKPFLGFMTMDYKLCSVRFDLQGIPNGMVDISLNHNEISMVFHCDGLVLCVTKYHENEKVMAWTEPIRNFKTTDKYALGYNSKGNHKMLKFFYCQQAVFEIHDFSSYSWRVLSITRDWSIPHHQLGVFLKGNAYFVVKDVRIRYSEVAERFGQLLPLSFHSYTYGYPVTMTMSCVREEHFAAQPIPTKQFTSLEKNVSNL</sequence>